<evidence type="ECO:0000256" key="4">
    <source>
        <dbReference type="ARBA" id="ARBA00022801"/>
    </source>
</evidence>
<dbReference type="Pfam" id="PF01048">
    <property type="entry name" value="PNP_UDP_1"/>
    <property type="match status" value="1"/>
</dbReference>
<organism evidence="7 8">
    <name type="scientific">Tepidimonas fonticaldi</name>
    <dbReference type="NCBI Taxonomy" id="1101373"/>
    <lineage>
        <taxon>Bacteria</taxon>
        <taxon>Pseudomonadati</taxon>
        <taxon>Pseudomonadota</taxon>
        <taxon>Betaproteobacteria</taxon>
        <taxon>Burkholderiales</taxon>
        <taxon>Tepidimonas</taxon>
    </lineage>
</organism>
<keyword evidence="5" id="KW-0486">Methionine biosynthesis</keyword>
<dbReference type="GO" id="GO:0008782">
    <property type="term" value="F:adenosylhomocysteine nucleosidase activity"/>
    <property type="evidence" value="ECO:0007669"/>
    <property type="project" value="UniProtKB-EC"/>
</dbReference>
<reference evidence="7 8" key="1">
    <citation type="submission" date="2016-06" db="EMBL/GenBank/DDBJ databases">
        <title>Genome sequence of Tepidimonas fonticaldi PL17.</title>
        <authorList>
            <person name="Pinnaka A.K."/>
        </authorList>
    </citation>
    <scope>NUCLEOTIDE SEQUENCE [LARGE SCALE GENOMIC DNA]</scope>
    <source>
        <strain evidence="7 8">PL17</strain>
    </source>
</reference>
<protein>
    <recommendedName>
        <fullName evidence="2">adenosylhomocysteine nucleosidase</fullName>
        <ecNumber evidence="2">3.2.2.9</ecNumber>
    </recommendedName>
</protein>
<dbReference type="Gene3D" id="3.40.50.1580">
    <property type="entry name" value="Nucleoside phosphorylase domain"/>
    <property type="match status" value="1"/>
</dbReference>
<sequence length="250" mass="27172">MARVAVISAVHEELAEILQLMPDERKVSVAGREFWQGHLQGHEVVAVLCGIGKVAAATTATVLHERFAPQHILFTGVAGGLAFGAEVGDVVVGTRYLQHDLSAAPLFPRWEVPGTGKMHFDADLVLAQVLEEAARDAVTWLPKLVSEETLRALGLHRPTVHRGLIVSGDRFITSAAESQALREALPEALAVDMESAAVAQVCWDYGTPFAAVRTLSDRADDEAHVDFQAFMRDVARHYSARIVRKALNLL</sequence>
<dbReference type="Proteomes" id="UP000091969">
    <property type="component" value="Unassembled WGS sequence"/>
</dbReference>
<gene>
    <name evidence="7" type="ORF">A9O67_02670</name>
</gene>
<dbReference type="UniPathway" id="UPA00904">
    <property type="reaction ID" value="UER00871"/>
</dbReference>
<dbReference type="InterPro" id="IPR000845">
    <property type="entry name" value="Nucleoside_phosphorylase_d"/>
</dbReference>
<evidence type="ECO:0000259" key="6">
    <source>
        <dbReference type="Pfam" id="PF01048"/>
    </source>
</evidence>
<accession>A0A1A6DWF9</accession>
<keyword evidence="8" id="KW-1185">Reference proteome</keyword>
<proteinExistence type="predicted"/>
<dbReference type="AlphaFoldDB" id="A0A1A6DWF9"/>
<name>A0A1A6DWF9_9BURK</name>
<dbReference type="RefSeq" id="WP_068607883.1">
    <property type="nucleotide sequence ID" value="NZ_LZDH01000045.1"/>
</dbReference>
<dbReference type="EC" id="3.2.2.9" evidence="2"/>
<dbReference type="GO" id="GO:0019284">
    <property type="term" value="P:L-methionine salvage from S-adenosylmethionine"/>
    <property type="evidence" value="ECO:0007669"/>
    <property type="project" value="TreeGrafter"/>
</dbReference>
<dbReference type="InterPro" id="IPR035994">
    <property type="entry name" value="Nucleoside_phosphorylase_sf"/>
</dbReference>
<evidence type="ECO:0000256" key="2">
    <source>
        <dbReference type="ARBA" id="ARBA00011974"/>
    </source>
</evidence>
<keyword evidence="3" id="KW-0028">Amino-acid biosynthesis</keyword>
<dbReference type="SUPFAM" id="SSF53167">
    <property type="entry name" value="Purine and uridine phosphorylases"/>
    <property type="match status" value="1"/>
</dbReference>
<evidence type="ECO:0000313" key="7">
    <source>
        <dbReference type="EMBL" id="OBS31114.1"/>
    </source>
</evidence>
<dbReference type="GO" id="GO:0019509">
    <property type="term" value="P:L-methionine salvage from methylthioadenosine"/>
    <property type="evidence" value="ECO:0007669"/>
    <property type="project" value="UniProtKB-UniPathway"/>
</dbReference>
<dbReference type="PANTHER" id="PTHR46832:SF1">
    <property type="entry name" value="5'-METHYLTHIOADENOSINE_S-ADENOSYLHOMOCYSTEINE NUCLEOSIDASE"/>
    <property type="match status" value="1"/>
</dbReference>
<comment type="caution">
    <text evidence="7">The sequence shown here is derived from an EMBL/GenBank/DDBJ whole genome shotgun (WGS) entry which is preliminary data.</text>
</comment>
<comment type="pathway">
    <text evidence="1">Amino-acid biosynthesis; L-methionine biosynthesis via salvage pathway; S-methyl-5-thio-alpha-D-ribose 1-phosphate from S-methyl-5'-thioadenosine (hydrolase route): step 1/2.</text>
</comment>
<dbReference type="STRING" id="1101373.A9O67_02670"/>
<feature type="domain" description="Nucleoside phosphorylase" evidence="6">
    <location>
        <begin position="3"/>
        <end position="247"/>
    </location>
</feature>
<evidence type="ECO:0000256" key="1">
    <source>
        <dbReference type="ARBA" id="ARBA00004945"/>
    </source>
</evidence>
<dbReference type="GO" id="GO:0009164">
    <property type="term" value="P:nucleoside catabolic process"/>
    <property type="evidence" value="ECO:0007669"/>
    <property type="project" value="InterPro"/>
</dbReference>
<dbReference type="NCBIfam" id="TIGR01704">
    <property type="entry name" value="MTA_SAH-Nsdase"/>
    <property type="match status" value="1"/>
</dbReference>
<dbReference type="InterPro" id="IPR010049">
    <property type="entry name" value="MTA_SAH_Nsdase"/>
</dbReference>
<keyword evidence="4" id="KW-0378">Hydrolase</keyword>
<dbReference type="PANTHER" id="PTHR46832">
    <property type="entry name" value="5'-METHYLTHIOADENOSINE/S-ADENOSYLHOMOCYSTEINE NUCLEOSIDASE"/>
    <property type="match status" value="1"/>
</dbReference>
<dbReference type="NCBIfam" id="NF004079">
    <property type="entry name" value="PRK05584.1"/>
    <property type="match status" value="1"/>
</dbReference>
<dbReference type="OrthoDB" id="9792278at2"/>
<dbReference type="CDD" id="cd09008">
    <property type="entry name" value="MTAN"/>
    <property type="match status" value="1"/>
</dbReference>
<evidence type="ECO:0000256" key="3">
    <source>
        <dbReference type="ARBA" id="ARBA00022605"/>
    </source>
</evidence>
<evidence type="ECO:0000256" key="5">
    <source>
        <dbReference type="ARBA" id="ARBA00023167"/>
    </source>
</evidence>
<dbReference type="EMBL" id="LZDH01000045">
    <property type="protein sequence ID" value="OBS31114.1"/>
    <property type="molecule type" value="Genomic_DNA"/>
</dbReference>
<dbReference type="GO" id="GO:0005829">
    <property type="term" value="C:cytosol"/>
    <property type="evidence" value="ECO:0007669"/>
    <property type="project" value="TreeGrafter"/>
</dbReference>
<evidence type="ECO:0000313" key="8">
    <source>
        <dbReference type="Proteomes" id="UP000091969"/>
    </source>
</evidence>
<dbReference type="GO" id="GO:0008930">
    <property type="term" value="F:methylthioadenosine nucleosidase activity"/>
    <property type="evidence" value="ECO:0007669"/>
    <property type="project" value="InterPro"/>
</dbReference>